<dbReference type="SUPFAM" id="SSF53098">
    <property type="entry name" value="Ribonuclease H-like"/>
    <property type="match status" value="1"/>
</dbReference>
<dbReference type="Proteomes" id="UP001365846">
    <property type="component" value="Unassembled WGS sequence"/>
</dbReference>
<gene>
    <name evidence="3" type="ORF">WKW77_34470</name>
</gene>
<dbReference type="Gene3D" id="3.30.420.10">
    <property type="entry name" value="Ribonuclease H-like superfamily/Ribonuclease H"/>
    <property type="match status" value="1"/>
</dbReference>
<reference evidence="3 4" key="1">
    <citation type="submission" date="2024-03" db="EMBL/GenBank/DDBJ databases">
        <title>Novel species of the genus Variovorax.</title>
        <authorList>
            <person name="Liu Q."/>
            <person name="Xin Y.-H."/>
        </authorList>
    </citation>
    <scope>NUCLEOTIDE SEQUENCE [LARGE SCALE GENOMIC DNA]</scope>
    <source>
        <strain evidence="3 4">KACC 18899</strain>
    </source>
</reference>
<dbReference type="EMBL" id="JBBKZU010000035">
    <property type="protein sequence ID" value="MEJ8816197.1"/>
    <property type="molecule type" value="Genomic_DNA"/>
</dbReference>
<proteinExistence type="predicted"/>
<dbReference type="InterPro" id="IPR012337">
    <property type="entry name" value="RNaseH-like_sf"/>
</dbReference>
<dbReference type="RefSeq" id="WP_340361388.1">
    <property type="nucleotide sequence ID" value="NZ_JBBKZU010000035.1"/>
</dbReference>
<accession>A0ABU8VSS6</accession>
<comment type="caution">
    <text evidence="3">The sequence shown here is derived from an EMBL/GenBank/DDBJ whole genome shotgun (WGS) entry which is preliminary data.</text>
</comment>
<dbReference type="PROSITE" id="PS50994">
    <property type="entry name" value="INTEGRASE"/>
    <property type="match status" value="1"/>
</dbReference>
<evidence type="ECO:0000313" key="4">
    <source>
        <dbReference type="Proteomes" id="UP001365846"/>
    </source>
</evidence>
<evidence type="ECO:0000259" key="2">
    <source>
        <dbReference type="PROSITE" id="PS50994"/>
    </source>
</evidence>
<organism evidence="3 4">
    <name type="scientific">Variovorax ureilyticus</name>
    <dbReference type="NCBI Taxonomy" id="1836198"/>
    <lineage>
        <taxon>Bacteria</taxon>
        <taxon>Pseudomonadati</taxon>
        <taxon>Pseudomonadota</taxon>
        <taxon>Betaproteobacteria</taxon>
        <taxon>Burkholderiales</taxon>
        <taxon>Comamonadaceae</taxon>
        <taxon>Variovorax</taxon>
    </lineage>
</organism>
<name>A0ABU8VSS6_9BURK</name>
<dbReference type="InterPro" id="IPR001584">
    <property type="entry name" value="Integrase_cat-core"/>
</dbReference>
<evidence type="ECO:0000313" key="3">
    <source>
        <dbReference type="EMBL" id="MEJ8816197.1"/>
    </source>
</evidence>
<keyword evidence="4" id="KW-1185">Reference proteome</keyword>
<feature type="region of interest" description="Disordered" evidence="1">
    <location>
        <begin position="46"/>
        <end position="66"/>
    </location>
</feature>
<sequence>MELMQNGVIRITSAEPLNGTFRIVAVSKALDSCALARIATPASAIRRMHGGRKRSETTKKPRKKSPLPLVGKLVWTTATELEELGDQVLPVQLVNDSRYYRFQAVLTEDATSNESEGNERYENEEHKARCLAMASFLDIENLQAQLLEARSLAKLVLAASAESGRATCTIYKYFSLLCRYGFEESSLIDRYFQSGARGISRPCDPGGRKKAGRWTNKQRLHYVVTGSALPPEQPGMSTDWQVRILTGDAQIPCPKPDYPDRAQMILDSHFFTQYKEVDGQLVAIALPKGSYPSRRQIARFLERHIDRLVRLAQSTTEGHMTRAKRGLKARSWKGVSGPGHTYAIDSSIGDVYLRSTVNRAWLVGRPIVYIVVDVWSTAIVGFHVCLSGPSWAMAKLAIFSAAAPPGLMGELWHYVPILSLKPSPTLPYYFWCDRGEYLSKGAKQFGAELKVNLQYTPPYRPDLRGINEVLHRIEKDKIYFFVPGAIDARRAEYELRRFNPKEGVLTVPEFAAYLHVIFTLYNLNADRTNRLDANMVQAGVHPSPAGLWSYGHAIGAGVQRATTLPQLITSLLPTETAIINRIGVNFAGLDYSCPQIEEEQWTAYARNFGTTKIRANHFPGSVSRIWTPNSTGKGLLDLQLSDFTRATRFQTLDDVMDSFYYGTLNNADYEHRRVVLNNQLGQISKMIISIAEELTKEVLTVPQEIPSITTARQIEVGKNQNILPATVNGNAAKITESDDLHIAMMSKIIEKMSHAKLKHH</sequence>
<dbReference type="InterPro" id="IPR036397">
    <property type="entry name" value="RNaseH_sf"/>
</dbReference>
<protein>
    <submittedName>
        <fullName evidence="3">Transposase</fullName>
    </submittedName>
</protein>
<feature type="domain" description="Integrase catalytic" evidence="2">
    <location>
        <begin position="334"/>
        <end position="550"/>
    </location>
</feature>
<evidence type="ECO:0000256" key="1">
    <source>
        <dbReference type="SAM" id="MobiDB-lite"/>
    </source>
</evidence>